<keyword evidence="1" id="KW-1133">Transmembrane helix</keyword>
<gene>
    <name evidence="2" type="ORF">C5F44_06935</name>
</gene>
<name>A0A2T4JAS9_FUSBL</name>
<accession>A0A2T4JAS9</accession>
<comment type="caution">
    <text evidence="2">The sequence shown here is derived from an EMBL/GenBank/DDBJ whole genome shotgun (WGS) entry which is preliminary data.</text>
</comment>
<keyword evidence="1" id="KW-0812">Transmembrane</keyword>
<feature type="transmembrane region" description="Helical" evidence="1">
    <location>
        <begin position="15"/>
        <end position="37"/>
    </location>
</feature>
<sequence>MVPASFNIADVPMPLFARCAIVYFAGVFAAAFVLGAIRVAFVAPQLGEFPAVALEVPLVLCLSWAVAGRILHRDPLPLGGRLAMGALAFGLLMLAEMALARLFGQSTREVITNMKSPAGALGLAGQIGFAVIPALRGQASG</sequence>
<proteinExistence type="predicted"/>
<dbReference type="EMBL" id="PZKE01000005">
    <property type="protein sequence ID" value="PTE15016.1"/>
    <property type="molecule type" value="Genomic_DNA"/>
</dbReference>
<keyword evidence="3" id="KW-1185">Reference proteome</keyword>
<dbReference type="Proteomes" id="UP000241362">
    <property type="component" value="Unassembled WGS sequence"/>
</dbReference>
<evidence type="ECO:0000313" key="3">
    <source>
        <dbReference type="Proteomes" id="UP000241362"/>
    </source>
</evidence>
<protein>
    <submittedName>
        <fullName evidence="2">Uncharacterized protein</fullName>
    </submittedName>
</protein>
<organism evidence="2 3">
    <name type="scientific">Fuscovulum blasticum DSM 2131</name>
    <dbReference type="NCBI Taxonomy" id="1188250"/>
    <lineage>
        <taxon>Bacteria</taxon>
        <taxon>Pseudomonadati</taxon>
        <taxon>Pseudomonadota</taxon>
        <taxon>Alphaproteobacteria</taxon>
        <taxon>Rhodobacterales</taxon>
        <taxon>Paracoccaceae</taxon>
        <taxon>Pseudogemmobacter</taxon>
    </lineage>
</organism>
<reference evidence="2 3" key="1">
    <citation type="submission" date="2018-03" db="EMBL/GenBank/DDBJ databases">
        <title>Rhodobacter blasticus.</title>
        <authorList>
            <person name="Meyer T.E."/>
            <person name="Miller S."/>
            <person name="Lodha T."/>
            <person name="Gandham S."/>
            <person name="Chintalapati S."/>
            <person name="Chintalapati V.R."/>
        </authorList>
    </citation>
    <scope>NUCLEOTIDE SEQUENCE [LARGE SCALE GENOMIC DNA]</scope>
    <source>
        <strain evidence="2 3">DSM 2131</strain>
    </source>
</reference>
<feature type="transmembrane region" description="Helical" evidence="1">
    <location>
        <begin position="116"/>
        <end position="135"/>
    </location>
</feature>
<feature type="transmembrane region" description="Helical" evidence="1">
    <location>
        <begin position="83"/>
        <end position="104"/>
    </location>
</feature>
<feature type="transmembrane region" description="Helical" evidence="1">
    <location>
        <begin position="49"/>
        <end position="71"/>
    </location>
</feature>
<dbReference type="AlphaFoldDB" id="A0A2T4JAS9"/>
<evidence type="ECO:0000256" key="1">
    <source>
        <dbReference type="SAM" id="Phobius"/>
    </source>
</evidence>
<evidence type="ECO:0000313" key="2">
    <source>
        <dbReference type="EMBL" id="PTE15016.1"/>
    </source>
</evidence>
<keyword evidence="1" id="KW-0472">Membrane</keyword>